<dbReference type="PANTHER" id="PTHR46623">
    <property type="entry name" value="CARBOXYMETHYLENEBUTENOLIDASE-RELATED"/>
    <property type="match status" value="1"/>
</dbReference>
<dbReference type="GO" id="GO:0016787">
    <property type="term" value="F:hydrolase activity"/>
    <property type="evidence" value="ECO:0007669"/>
    <property type="project" value="UniProtKB-KW"/>
</dbReference>
<sequence length="259" mass="26662">MTGAGAGRRPCPLVPVSEAGQLVLTAGDGTRFAAFVARPERSSGAAVVVLPDNNGLSPFYEALTVRLAEQGHPALALDWFGRTAGPDLRDRGAEFTEPGNLLAHLMKLTPAGLDADITAATAELRADGGASGRPVIALGFCFGGRQAFRAAAERFALAGAIGFYGYPDAINGSPGPTQLAGDFTAPLLALWGGADEAVPPAAVAGFEQALDAAGCRYRSVIYPGAPHGFFEQGSADTAEACADSWHRVLAFLAEHGARR</sequence>
<evidence type="ECO:0000259" key="1">
    <source>
        <dbReference type="Pfam" id="PF01738"/>
    </source>
</evidence>
<keyword evidence="3" id="KW-1185">Reference proteome</keyword>
<dbReference type="PANTHER" id="PTHR46623:SF6">
    <property type="entry name" value="ALPHA_BETA-HYDROLASES SUPERFAMILY PROTEIN"/>
    <property type="match status" value="1"/>
</dbReference>
<dbReference type="Pfam" id="PF01738">
    <property type="entry name" value="DLH"/>
    <property type="match status" value="1"/>
</dbReference>
<dbReference type="EMBL" id="CP108110">
    <property type="protein sequence ID" value="WUQ81517.1"/>
    <property type="molecule type" value="Genomic_DNA"/>
</dbReference>
<evidence type="ECO:0000313" key="2">
    <source>
        <dbReference type="EMBL" id="WUQ81517.1"/>
    </source>
</evidence>
<dbReference type="Gene3D" id="3.40.50.1820">
    <property type="entry name" value="alpha/beta hydrolase"/>
    <property type="match status" value="1"/>
</dbReference>
<dbReference type="InterPro" id="IPR051049">
    <property type="entry name" value="Dienelactone_hydrolase-like"/>
</dbReference>
<dbReference type="RefSeq" id="WP_328952592.1">
    <property type="nucleotide sequence ID" value="NZ_CP108110.1"/>
</dbReference>
<keyword evidence="2" id="KW-0378">Hydrolase</keyword>
<dbReference type="Proteomes" id="UP001432222">
    <property type="component" value="Chromosome"/>
</dbReference>
<proteinExistence type="predicted"/>
<organism evidence="2 3">
    <name type="scientific">Kitasatospora purpeofusca</name>
    <dbReference type="NCBI Taxonomy" id="67352"/>
    <lineage>
        <taxon>Bacteria</taxon>
        <taxon>Bacillati</taxon>
        <taxon>Actinomycetota</taxon>
        <taxon>Actinomycetes</taxon>
        <taxon>Kitasatosporales</taxon>
        <taxon>Streptomycetaceae</taxon>
        <taxon>Kitasatospora</taxon>
    </lineage>
</organism>
<reference evidence="2" key="1">
    <citation type="submission" date="2022-10" db="EMBL/GenBank/DDBJ databases">
        <title>The complete genomes of actinobacterial strains from the NBC collection.</title>
        <authorList>
            <person name="Joergensen T.S."/>
            <person name="Alvarez Arevalo M."/>
            <person name="Sterndorff E.B."/>
            <person name="Faurdal D."/>
            <person name="Vuksanovic O."/>
            <person name="Mourched A.-S."/>
            <person name="Charusanti P."/>
            <person name="Shaw S."/>
            <person name="Blin K."/>
            <person name="Weber T."/>
        </authorList>
    </citation>
    <scope>NUCLEOTIDE SEQUENCE</scope>
    <source>
        <strain evidence="2">NBC_00222</strain>
    </source>
</reference>
<evidence type="ECO:0000313" key="3">
    <source>
        <dbReference type="Proteomes" id="UP001432222"/>
    </source>
</evidence>
<dbReference type="InterPro" id="IPR029058">
    <property type="entry name" value="AB_hydrolase_fold"/>
</dbReference>
<gene>
    <name evidence="2" type="ORF">OHA16_00190</name>
</gene>
<protein>
    <submittedName>
        <fullName evidence="2">Dienelactone hydrolase family protein</fullName>
    </submittedName>
</protein>
<feature type="domain" description="Dienelactone hydrolase" evidence="1">
    <location>
        <begin position="32"/>
        <end position="255"/>
    </location>
</feature>
<dbReference type="InterPro" id="IPR002925">
    <property type="entry name" value="Dienelactn_hydro"/>
</dbReference>
<name>A0ABZ1TRF2_9ACTN</name>
<accession>A0ABZ1TRF2</accession>
<dbReference type="SUPFAM" id="SSF53474">
    <property type="entry name" value="alpha/beta-Hydrolases"/>
    <property type="match status" value="1"/>
</dbReference>